<sequence length="119" mass="12209">MTSPSADLLATADDVQARTDHQFTADERARVAVLCADASAMARSLVPTMPVPAPATAVGVVSTAVLRALAAPPEGLKDEAIGGHARTLAHDGGGLYFTDTELTLLRPAPNAGAFSIWTV</sequence>
<evidence type="ECO:0000313" key="1">
    <source>
        <dbReference type="EMBL" id="NKE63883.1"/>
    </source>
</evidence>
<proteinExistence type="predicted"/>
<accession>A0ABX1FZV5</accession>
<organism evidence="1 2">
    <name type="scientific">Lentzea indica</name>
    <dbReference type="NCBI Taxonomy" id="2604800"/>
    <lineage>
        <taxon>Bacteria</taxon>
        <taxon>Bacillati</taxon>
        <taxon>Actinomycetota</taxon>
        <taxon>Actinomycetes</taxon>
        <taxon>Pseudonocardiales</taxon>
        <taxon>Pseudonocardiaceae</taxon>
        <taxon>Lentzea</taxon>
    </lineage>
</organism>
<evidence type="ECO:0000313" key="2">
    <source>
        <dbReference type="Proteomes" id="UP001515943"/>
    </source>
</evidence>
<reference evidence="1 2" key="1">
    <citation type="submission" date="2019-08" db="EMBL/GenBank/DDBJ databases">
        <title>Lentzea from Indian Himalayas.</title>
        <authorList>
            <person name="Mandal S."/>
            <person name="Mallick Gupta A."/>
            <person name="Maiti P.K."/>
            <person name="Sarkar J."/>
            <person name="Mandal S."/>
        </authorList>
    </citation>
    <scope>NUCLEOTIDE SEQUENCE [LARGE SCALE GENOMIC DNA]</scope>
    <source>
        <strain evidence="1 2">PSKA42</strain>
    </source>
</reference>
<protein>
    <recommendedName>
        <fullName evidence="3">Head-to-tail adaptor</fullName>
    </recommendedName>
</protein>
<gene>
    <name evidence="1" type="ORF">FXN61_47180</name>
</gene>
<dbReference type="Proteomes" id="UP001515943">
    <property type="component" value="Unassembled WGS sequence"/>
</dbReference>
<comment type="caution">
    <text evidence="1">The sequence shown here is derived from an EMBL/GenBank/DDBJ whole genome shotgun (WGS) entry which is preliminary data.</text>
</comment>
<keyword evidence="2" id="KW-1185">Reference proteome</keyword>
<evidence type="ECO:0008006" key="3">
    <source>
        <dbReference type="Google" id="ProtNLM"/>
    </source>
</evidence>
<dbReference type="EMBL" id="VSRL01000450">
    <property type="protein sequence ID" value="NKE63883.1"/>
    <property type="molecule type" value="Genomic_DNA"/>
</dbReference>
<name>A0ABX1FZV5_9PSEU</name>
<dbReference type="RefSeq" id="WP_167980444.1">
    <property type="nucleotide sequence ID" value="NZ_VSRL01000450.1"/>
</dbReference>